<keyword evidence="2" id="KW-0812">Transmembrane</keyword>
<feature type="compositionally biased region" description="Low complexity" evidence="1">
    <location>
        <begin position="59"/>
        <end position="81"/>
    </location>
</feature>
<name>A0A183CSV0_GLOPA</name>
<protein>
    <submittedName>
        <fullName evidence="4">G_PROTEIN_RECEP_F1_2 domain-containing protein</fullName>
    </submittedName>
</protein>
<sequence>MDTFLNSHGARFGRMLTCFLPYLNSSMNWIFYGIMNRQLRETGAVTGRRSCMPLSANLRSTRTTSTTSKRSIRSLIASSRL</sequence>
<evidence type="ECO:0000256" key="1">
    <source>
        <dbReference type="SAM" id="MobiDB-lite"/>
    </source>
</evidence>
<accession>A0A183CSV0</accession>
<organism evidence="3 4">
    <name type="scientific">Globodera pallida</name>
    <name type="common">Potato cyst nematode worm</name>
    <name type="synonym">Heterodera pallida</name>
    <dbReference type="NCBI Taxonomy" id="36090"/>
    <lineage>
        <taxon>Eukaryota</taxon>
        <taxon>Metazoa</taxon>
        <taxon>Ecdysozoa</taxon>
        <taxon>Nematoda</taxon>
        <taxon>Chromadorea</taxon>
        <taxon>Rhabditida</taxon>
        <taxon>Tylenchina</taxon>
        <taxon>Tylenchomorpha</taxon>
        <taxon>Tylenchoidea</taxon>
        <taxon>Heteroderidae</taxon>
        <taxon>Heteroderinae</taxon>
        <taxon>Globodera</taxon>
    </lineage>
</organism>
<evidence type="ECO:0000313" key="4">
    <source>
        <dbReference type="WBParaSite" id="GPLIN_001595800"/>
    </source>
</evidence>
<evidence type="ECO:0000256" key="2">
    <source>
        <dbReference type="SAM" id="Phobius"/>
    </source>
</evidence>
<dbReference type="SUPFAM" id="SSF81321">
    <property type="entry name" value="Family A G protein-coupled receptor-like"/>
    <property type="match status" value="1"/>
</dbReference>
<keyword evidence="2" id="KW-1133">Transmembrane helix</keyword>
<dbReference type="WBParaSite" id="GPLIN_001595800">
    <property type="protein sequence ID" value="GPLIN_001595800"/>
    <property type="gene ID" value="GPLIN_001595800"/>
</dbReference>
<keyword evidence="2" id="KW-0472">Membrane</keyword>
<evidence type="ECO:0000313" key="3">
    <source>
        <dbReference type="Proteomes" id="UP000050741"/>
    </source>
</evidence>
<reference evidence="4" key="2">
    <citation type="submission" date="2016-06" db="UniProtKB">
        <authorList>
            <consortium name="WormBaseParasite"/>
        </authorList>
    </citation>
    <scope>IDENTIFICATION</scope>
</reference>
<keyword evidence="3" id="KW-1185">Reference proteome</keyword>
<feature type="transmembrane region" description="Helical" evidence="2">
    <location>
        <begin position="12"/>
        <end position="32"/>
    </location>
</feature>
<reference evidence="3" key="1">
    <citation type="submission" date="2014-05" db="EMBL/GenBank/DDBJ databases">
        <title>The genome and life-stage specific transcriptomes of Globodera pallida elucidate key aspects of plant parasitism by a cyst nematode.</title>
        <authorList>
            <person name="Cotton J.A."/>
            <person name="Lilley C.J."/>
            <person name="Jones L.M."/>
            <person name="Kikuchi T."/>
            <person name="Reid A.J."/>
            <person name="Thorpe P."/>
            <person name="Tsai I.J."/>
            <person name="Beasley H."/>
            <person name="Blok V."/>
            <person name="Cock P.J.A."/>
            <person name="Van den Akker S.E."/>
            <person name="Holroyd N."/>
            <person name="Hunt M."/>
            <person name="Mantelin S."/>
            <person name="Naghra H."/>
            <person name="Pain A."/>
            <person name="Palomares-Rius J.E."/>
            <person name="Zarowiecki M."/>
            <person name="Berriman M."/>
            <person name="Jones J.T."/>
            <person name="Urwin P.E."/>
        </authorList>
    </citation>
    <scope>NUCLEOTIDE SEQUENCE [LARGE SCALE GENOMIC DNA]</scope>
    <source>
        <strain evidence="3">Lindley</strain>
    </source>
</reference>
<dbReference type="Gene3D" id="1.20.1070.10">
    <property type="entry name" value="Rhodopsin 7-helix transmembrane proteins"/>
    <property type="match status" value="1"/>
</dbReference>
<dbReference type="AlphaFoldDB" id="A0A183CSV0"/>
<proteinExistence type="predicted"/>
<feature type="region of interest" description="Disordered" evidence="1">
    <location>
        <begin position="58"/>
        <end position="81"/>
    </location>
</feature>
<dbReference type="Proteomes" id="UP000050741">
    <property type="component" value="Unassembled WGS sequence"/>
</dbReference>